<evidence type="ECO:0000313" key="2">
    <source>
        <dbReference type="EMBL" id="KAB1643346.1"/>
    </source>
</evidence>
<reference evidence="2 3" key="1">
    <citation type="submission" date="2019-09" db="EMBL/GenBank/DDBJ databases">
        <title>Whole genome shotgun sequencing (WGS) of Ellagibacter isourolithinifaciens DSM 104140(T) and Adlercreutzia muris DSM 29508(T).</title>
        <authorList>
            <person name="Stoll D.A."/>
            <person name="Danylec N."/>
            <person name="Huch M."/>
        </authorList>
    </citation>
    <scope>NUCLEOTIDE SEQUENCE [LARGE SCALE GENOMIC DNA]</scope>
    <source>
        <strain evidence="2 3">DSM 29508</strain>
    </source>
</reference>
<dbReference type="PROSITE" id="PS50930">
    <property type="entry name" value="HTH_LYTTR"/>
    <property type="match status" value="1"/>
</dbReference>
<dbReference type="SMART" id="SM00850">
    <property type="entry name" value="LytTR"/>
    <property type="match status" value="1"/>
</dbReference>
<dbReference type="PANTHER" id="PTHR37299">
    <property type="entry name" value="TRANSCRIPTIONAL REGULATOR-RELATED"/>
    <property type="match status" value="1"/>
</dbReference>
<evidence type="ECO:0000259" key="1">
    <source>
        <dbReference type="PROSITE" id="PS50930"/>
    </source>
</evidence>
<accession>A0A7C8BQA3</accession>
<dbReference type="Gene3D" id="2.40.50.1020">
    <property type="entry name" value="LytTr DNA-binding domain"/>
    <property type="match status" value="1"/>
</dbReference>
<sequence length="184" mass="20727">MLIADIRLGDDEQANGIRAVRELFGRGCATQVIYLTGYIEYCTEVYETDHVYFLTKPICQVDFDRALARAVEGLKHAASENLMVKHGHTVIAVPCGEVTFIESRLRKLEIHTVDGVHDTYGTIPDIMGALPRGFVRTHKSFVVNLAHVTRLDPDEFVLRSGEVVPVSKRRKREVREAFFGNLGR</sequence>
<comment type="caution">
    <text evidence="2">The sequence shown here is derived from an EMBL/GenBank/DDBJ whole genome shotgun (WGS) entry which is preliminary data.</text>
</comment>
<evidence type="ECO:0000313" key="3">
    <source>
        <dbReference type="Proteomes" id="UP000479639"/>
    </source>
</evidence>
<organism evidence="2 3">
    <name type="scientific">Adlercreutzia muris</name>
    <dbReference type="NCBI Taxonomy" id="1796610"/>
    <lineage>
        <taxon>Bacteria</taxon>
        <taxon>Bacillati</taxon>
        <taxon>Actinomycetota</taxon>
        <taxon>Coriobacteriia</taxon>
        <taxon>Eggerthellales</taxon>
        <taxon>Eggerthellaceae</taxon>
        <taxon>Adlercreutzia</taxon>
    </lineage>
</organism>
<keyword evidence="3" id="KW-1185">Reference proteome</keyword>
<gene>
    <name evidence="2" type="ORF">F8D48_08890</name>
</gene>
<dbReference type="Proteomes" id="UP000479639">
    <property type="component" value="Unassembled WGS sequence"/>
</dbReference>
<dbReference type="RefSeq" id="WP_135970110.1">
    <property type="nucleotide sequence ID" value="NZ_JANJZI010000016.1"/>
</dbReference>
<dbReference type="SUPFAM" id="SSF52172">
    <property type="entry name" value="CheY-like"/>
    <property type="match status" value="1"/>
</dbReference>
<dbReference type="GO" id="GO:0000156">
    <property type="term" value="F:phosphorelay response regulator activity"/>
    <property type="evidence" value="ECO:0007669"/>
    <property type="project" value="InterPro"/>
</dbReference>
<dbReference type="InterPro" id="IPR007492">
    <property type="entry name" value="LytTR_DNA-bd_dom"/>
</dbReference>
<dbReference type="InterPro" id="IPR046947">
    <property type="entry name" value="LytR-like"/>
</dbReference>
<dbReference type="PANTHER" id="PTHR37299:SF1">
    <property type="entry name" value="STAGE 0 SPORULATION PROTEIN A HOMOLOG"/>
    <property type="match status" value="1"/>
</dbReference>
<proteinExistence type="predicted"/>
<feature type="domain" description="HTH LytTR-type" evidence="1">
    <location>
        <begin position="82"/>
        <end position="180"/>
    </location>
</feature>
<dbReference type="AlphaFoldDB" id="A0A7C8BQA3"/>
<protein>
    <submittedName>
        <fullName evidence="2">Response regulator transcription factor</fullName>
    </submittedName>
</protein>
<dbReference type="Pfam" id="PF04397">
    <property type="entry name" value="LytTR"/>
    <property type="match status" value="1"/>
</dbReference>
<dbReference type="EMBL" id="WAJS01000028">
    <property type="protein sequence ID" value="KAB1643346.1"/>
    <property type="molecule type" value="Genomic_DNA"/>
</dbReference>
<dbReference type="InterPro" id="IPR011006">
    <property type="entry name" value="CheY-like_superfamily"/>
</dbReference>
<dbReference type="GO" id="GO:0003677">
    <property type="term" value="F:DNA binding"/>
    <property type="evidence" value="ECO:0007669"/>
    <property type="project" value="InterPro"/>
</dbReference>
<name>A0A7C8BQA3_9ACTN</name>